<dbReference type="RefSeq" id="WP_072747880.1">
    <property type="nucleotide sequence ID" value="NZ_FOHL01000008.1"/>
</dbReference>
<keyword evidence="3" id="KW-1185">Reference proteome</keyword>
<feature type="transmembrane region" description="Helical" evidence="1">
    <location>
        <begin position="101"/>
        <end position="120"/>
    </location>
</feature>
<keyword evidence="1" id="KW-1133">Transmembrane helix</keyword>
<keyword evidence="1" id="KW-0812">Transmembrane</keyword>
<feature type="transmembrane region" description="Helical" evidence="1">
    <location>
        <begin position="75"/>
        <end position="94"/>
    </location>
</feature>
<feature type="transmembrane region" description="Helical" evidence="1">
    <location>
        <begin position="296"/>
        <end position="314"/>
    </location>
</feature>
<feature type="transmembrane region" description="Helical" evidence="1">
    <location>
        <begin position="20"/>
        <end position="40"/>
    </location>
</feature>
<evidence type="ECO:0000313" key="2">
    <source>
        <dbReference type="EMBL" id="SHN72333.1"/>
    </source>
</evidence>
<feature type="transmembrane region" description="Helical" evidence="1">
    <location>
        <begin position="345"/>
        <end position="362"/>
    </location>
</feature>
<evidence type="ECO:0000256" key="1">
    <source>
        <dbReference type="SAM" id="Phobius"/>
    </source>
</evidence>
<proteinExistence type="predicted"/>
<protein>
    <recommendedName>
        <fullName evidence="4">Glycosyltransferase RgtA/B/C/D-like domain-containing protein</fullName>
    </recommendedName>
</protein>
<feature type="transmembrane region" description="Helical" evidence="1">
    <location>
        <begin position="214"/>
        <end position="235"/>
    </location>
</feature>
<feature type="transmembrane region" description="Helical" evidence="1">
    <location>
        <begin position="320"/>
        <end position="338"/>
    </location>
</feature>
<organism evidence="2 3">
    <name type="scientific">Oceanicella actignis</name>
    <dbReference type="NCBI Taxonomy" id="1189325"/>
    <lineage>
        <taxon>Bacteria</taxon>
        <taxon>Pseudomonadati</taxon>
        <taxon>Pseudomonadota</taxon>
        <taxon>Alphaproteobacteria</taxon>
        <taxon>Rhodobacterales</taxon>
        <taxon>Paracoccaceae</taxon>
        <taxon>Oceanicella</taxon>
    </lineage>
</organism>
<sequence>MSSASHPASPPAASARRDGAFAAAGAIFLALTAAAAAWHLRRLGAPAWPLDDAYITLHNARALIEGDPSFPGVPALFGATSLLHTLAVAAGHLAGSAEWALWALSWAAVALSGLGVLAAGRALGLGAGWSLALALASVFAGRFYYVMLNGLETGWVFAIVIWMLALAARDPFSRGAALLCGLAPFVRPELGAVSVALMLGMLSDARREGRRAEALRALAWCVAPASALLAAQWSLSGAPLPRTGFAKRAFFAQPQLGPWIPRAYFAAKASEFIAGTSGLMLALAAARGPVARRATLAALALIAAMAALYPVVSIQNGKRLLWVFLPIAAFALASRAASGRGAVPARVFIALALAATAAGFFFKAPIDLRLIGDQRARLQATARWIERNLDPSAPLLLHDVGHVAWATDVPLVDLVGLKTPFSQKVHARLTARRGPEAVPEATEIIARRFGARTMLTLEDWEAGFRFAEGLRARGWRVTPLSHEDLGGYVFHAIVPPEEAAGGATEEDAR</sequence>
<name>A0A1M7TNX6_9RHOB</name>
<keyword evidence="1" id="KW-0472">Membrane</keyword>
<dbReference type="AlphaFoldDB" id="A0A1M7TNX6"/>
<dbReference type="OrthoDB" id="7861768at2"/>
<evidence type="ECO:0000313" key="3">
    <source>
        <dbReference type="Proteomes" id="UP000184066"/>
    </source>
</evidence>
<feature type="transmembrane region" description="Helical" evidence="1">
    <location>
        <begin position="152"/>
        <end position="169"/>
    </location>
</feature>
<accession>A0A1M7TNX6</accession>
<gene>
    <name evidence="2" type="ORF">SAMN05216200_10872</name>
</gene>
<reference evidence="2 3" key="1">
    <citation type="submission" date="2016-12" db="EMBL/GenBank/DDBJ databases">
        <authorList>
            <person name="Song W.-J."/>
            <person name="Kurnit D.M."/>
        </authorList>
    </citation>
    <scope>NUCLEOTIDE SEQUENCE [LARGE SCALE GENOMIC DNA]</scope>
    <source>
        <strain evidence="2 3">CGMCC 1.10808</strain>
    </source>
</reference>
<dbReference type="EMBL" id="FRDL01000008">
    <property type="protein sequence ID" value="SHN72333.1"/>
    <property type="molecule type" value="Genomic_DNA"/>
</dbReference>
<dbReference type="Proteomes" id="UP000184066">
    <property type="component" value="Unassembled WGS sequence"/>
</dbReference>
<evidence type="ECO:0008006" key="4">
    <source>
        <dbReference type="Google" id="ProtNLM"/>
    </source>
</evidence>